<gene>
    <name evidence="3" type="ORF">L8V22_01635</name>
    <name evidence="4" type="ORF">WMQ01_00040</name>
</gene>
<dbReference type="Proteomes" id="UP001371299">
    <property type="component" value="Unassembled WGS sequence"/>
</dbReference>
<dbReference type="Proteomes" id="UP001146439">
    <property type="component" value="Unassembled WGS sequence"/>
</dbReference>
<feature type="transmembrane region" description="Helical" evidence="2">
    <location>
        <begin position="254"/>
        <end position="279"/>
    </location>
</feature>
<reference evidence="3" key="1">
    <citation type="submission" date="2022-02" db="EMBL/GenBank/DDBJ databases">
        <title>Corynebacterium sp. from urogenital microbiome.</title>
        <authorList>
            <person name="Cappelli E.A."/>
            <person name="Ribeiro T.G."/>
            <person name="Peixe L."/>
        </authorList>
    </citation>
    <scope>NUCLEOTIDE SEQUENCE</scope>
    <source>
        <strain evidence="3">C21Ua_68</strain>
    </source>
</reference>
<keyword evidence="2" id="KW-1133">Transmembrane helix</keyword>
<feature type="transmembrane region" description="Helical" evidence="2">
    <location>
        <begin position="197"/>
        <end position="218"/>
    </location>
</feature>
<dbReference type="RefSeq" id="WP_238799834.1">
    <property type="nucleotide sequence ID" value="NZ_JAKMUZ010000002.1"/>
</dbReference>
<feature type="transmembrane region" description="Helical" evidence="2">
    <location>
        <begin position="119"/>
        <end position="140"/>
    </location>
</feature>
<evidence type="ECO:0000313" key="3">
    <source>
        <dbReference type="EMBL" id="MCZ9295271.1"/>
    </source>
</evidence>
<feature type="transmembrane region" description="Helical" evidence="2">
    <location>
        <begin position="160"/>
        <end position="185"/>
    </location>
</feature>
<dbReference type="EMBL" id="JBBMGJ010000001">
    <property type="protein sequence ID" value="MEK0144469.1"/>
    <property type="molecule type" value="Genomic_DNA"/>
</dbReference>
<reference evidence="4 6" key="2">
    <citation type="submission" date="2024-01" db="EMBL/GenBank/DDBJ databases">
        <title>Description of two novel Corynebacterium species isolated from human nasal passages and skin.</title>
        <authorList>
            <person name="Popowitch E."/>
            <person name="Tran T.H."/>
            <person name="Escapa I.F."/>
            <person name="Bhatt E."/>
            <person name="Sozat A.K."/>
            <person name="Roberts A.Q."/>
            <person name="Segre J.A."/>
            <person name="Kong H."/>
            <person name="Conlan S."/>
            <person name="Lemon K.P."/>
            <person name="Kelly M.S."/>
        </authorList>
    </citation>
    <scope>NUCLEOTIDE SEQUENCE [LARGE SCALE GENOMIC DNA]</scope>
    <source>
        <strain evidence="4 6">KPL2619</strain>
    </source>
</reference>
<dbReference type="EMBL" id="JAKMUZ010000002">
    <property type="protein sequence ID" value="MCZ9295271.1"/>
    <property type="molecule type" value="Genomic_DNA"/>
</dbReference>
<accession>A0A9X3LW31</accession>
<evidence type="ECO:0000256" key="2">
    <source>
        <dbReference type="SAM" id="Phobius"/>
    </source>
</evidence>
<evidence type="ECO:0008006" key="7">
    <source>
        <dbReference type="Google" id="ProtNLM"/>
    </source>
</evidence>
<proteinExistence type="predicted"/>
<keyword evidence="2" id="KW-0812">Transmembrane</keyword>
<comment type="caution">
    <text evidence="3">The sequence shown here is derived from an EMBL/GenBank/DDBJ whole genome shotgun (WGS) entry which is preliminary data.</text>
</comment>
<dbReference type="AlphaFoldDB" id="A0A9X3LW31"/>
<keyword evidence="6" id="KW-1185">Reference proteome</keyword>
<keyword evidence="2" id="KW-0472">Membrane</keyword>
<evidence type="ECO:0000313" key="5">
    <source>
        <dbReference type="Proteomes" id="UP001146439"/>
    </source>
</evidence>
<organism evidence="3 5">
    <name type="scientific">Corynebacterium yonathiae</name>
    <dbReference type="NCBI Taxonomy" id="2913504"/>
    <lineage>
        <taxon>Bacteria</taxon>
        <taxon>Bacillati</taxon>
        <taxon>Actinomycetota</taxon>
        <taxon>Actinomycetes</taxon>
        <taxon>Mycobacteriales</taxon>
        <taxon>Corynebacteriaceae</taxon>
        <taxon>Corynebacterium</taxon>
    </lineage>
</organism>
<evidence type="ECO:0000313" key="6">
    <source>
        <dbReference type="Proteomes" id="UP001371299"/>
    </source>
</evidence>
<feature type="transmembrane region" description="Helical" evidence="2">
    <location>
        <begin position="77"/>
        <end position="99"/>
    </location>
</feature>
<protein>
    <recommendedName>
        <fullName evidence="7">DUF975 family protein</fullName>
    </recommendedName>
</protein>
<sequence length="302" mass="32501">MTNPYSGGNDDFPRYEPTDHPEDRPNYGQLPSYDGSHEENTQGYAGYQAGQRPYTGKVSAVDAVSWAFRTVFGNWKLWILGALALFALSIVLVVVAAGINAAGDSGTGQATAGSLVSQLISTVLSLVLSLVVMRLALFQIDDSRTGWGYLFKNVRWWQPLVIMLVIGAVSMFIAFSVVGGTVTGLLGDAENLTEEEATAAVLSVMGIMGVLLVISFFIQPLFSLMQWFAADGDSVGDAVKNGFQAGKNNYGQMLLLAILNFFIIIGGFLLLGIGLIVAYPVTLLAQAHMFRQCAERNTIPQV</sequence>
<feature type="region of interest" description="Disordered" evidence="1">
    <location>
        <begin position="1"/>
        <end position="35"/>
    </location>
</feature>
<name>A0A9X3LW31_9CORY</name>
<evidence type="ECO:0000256" key="1">
    <source>
        <dbReference type="SAM" id="MobiDB-lite"/>
    </source>
</evidence>
<evidence type="ECO:0000313" key="4">
    <source>
        <dbReference type="EMBL" id="MEK0144469.1"/>
    </source>
</evidence>
<feature type="compositionally biased region" description="Basic and acidic residues" evidence="1">
    <location>
        <begin position="11"/>
        <end position="25"/>
    </location>
</feature>